<protein>
    <recommendedName>
        <fullName evidence="1">site-specific DNA-methyltransferase (adenine-specific)</fullName>
        <ecNumber evidence="1">2.1.1.72</ecNumber>
    </recommendedName>
</protein>
<keyword evidence="3" id="KW-0808">Transferase</keyword>
<evidence type="ECO:0000256" key="4">
    <source>
        <dbReference type="ARBA" id="ARBA00047942"/>
    </source>
</evidence>
<comment type="catalytic activity">
    <reaction evidence="4">
        <text>a 2'-deoxyadenosine in DNA + S-adenosyl-L-methionine = an N(6)-methyl-2'-deoxyadenosine in DNA + S-adenosyl-L-homocysteine + H(+)</text>
        <dbReference type="Rhea" id="RHEA:15197"/>
        <dbReference type="Rhea" id="RHEA-COMP:12418"/>
        <dbReference type="Rhea" id="RHEA-COMP:12419"/>
        <dbReference type="ChEBI" id="CHEBI:15378"/>
        <dbReference type="ChEBI" id="CHEBI:57856"/>
        <dbReference type="ChEBI" id="CHEBI:59789"/>
        <dbReference type="ChEBI" id="CHEBI:90615"/>
        <dbReference type="ChEBI" id="CHEBI:90616"/>
        <dbReference type="EC" id="2.1.1.72"/>
    </reaction>
</comment>
<dbReference type="Proteomes" id="UP000446866">
    <property type="component" value="Unassembled WGS sequence"/>
</dbReference>
<evidence type="ECO:0000256" key="2">
    <source>
        <dbReference type="ARBA" id="ARBA00022603"/>
    </source>
</evidence>
<accession>A0A845QH23</accession>
<dbReference type="Gene3D" id="3.40.50.150">
    <property type="entry name" value="Vaccinia Virus protein VP39"/>
    <property type="match status" value="1"/>
</dbReference>
<dbReference type="InterPro" id="IPR029063">
    <property type="entry name" value="SAM-dependent_MTases_sf"/>
</dbReference>
<dbReference type="GO" id="GO:0009007">
    <property type="term" value="F:site-specific DNA-methyltransferase (adenine-specific) activity"/>
    <property type="evidence" value="ECO:0007669"/>
    <property type="project" value="UniProtKB-EC"/>
</dbReference>
<dbReference type="PANTHER" id="PTHR33841">
    <property type="entry name" value="DNA METHYLTRANSFERASE YEEA-RELATED"/>
    <property type="match status" value="1"/>
</dbReference>
<gene>
    <name evidence="5" type="ORF">D0435_07080</name>
</gene>
<sequence length="266" mass="31418">MYKARRKLLIWFNRFIALRFMEVNGYLPSRVRVFTDDSGEFRPAILKEAMNLELDGLDREKVYGYLEEQNNEELYKYLLLTQCNALNKCLPYMFEKIDNYTELLFPSGLLKADSVIGRMISEIPEEDWTDQVQIIGWLYQYYNSELKDNTFAKLKKNTKISKDRIPAATQLFTPNWIVRYMVENSLGRLWLEGHPNDSLKAEWKYYLEEAEQEPEVEAQLLEIRREYQNIKPEEIKVIDPCMGSGHILVAAFDVLMKIYTSCGWSE</sequence>
<name>A0A845QH23_9FIRM</name>
<dbReference type="GO" id="GO:0032259">
    <property type="term" value="P:methylation"/>
    <property type="evidence" value="ECO:0007669"/>
    <property type="project" value="UniProtKB-KW"/>
</dbReference>
<dbReference type="SUPFAM" id="SSF53335">
    <property type="entry name" value="S-adenosyl-L-methionine-dependent methyltransferases"/>
    <property type="match status" value="1"/>
</dbReference>
<reference evidence="5 6" key="1">
    <citation type="submission" date="2018-08" db="EMBL/GenBank/DDBJ databases">
        <title>Murine metabolic-syndrome-specific gut microbial biobank.</title>
        <authorList>
            <person name="Liu C."/>
        </authorList>
    </citation>
    <scope>NUCLEOTIDE SEQUENCE [LARGE SCALE GENOMIC DNA]</scope>
    <source>
        <strain evidence="5 6">28</strain>
    </source>
</reference>
<dbReference type="InterPro" id="IPR050953">
    <property type="entry name" value="N4_N6_ade-DNA_methylase"/>
</dbReference>
<evidence type="ECO:0000313" key="5">
    <source>
        <dbReference type="EMBL" id="NBH61410.1"/>
    </source>
</evidence>
<dbReference type="AlphaFoldDB" id="A0A845QH23"/>
<evidence type="ECO:0000256" key="3">
    <source>
        <dbReference type="ARBA" id="ARBA00022679"/>
    </source>
</evidence>
<keyword evidence="6" id="KW-1185">Reference proteome</keyword>
<evidence type="ECO:0000313" key="6">
    <source>
        <dbReference type="Proteomes" id="UP000446866"/>
    </source>
</evidence>
<dbReference type="PANTHER" id="PTHR33841:SF1">
    <property type="entry name" value="DNA METHYLTRANSFERASE A"/>
    <property type="match status" value="1"/>
</dbReference>
<evidence type="ECO:0000256" key="1">
    <source>
        <dbReference type="ARBA" id="ARBA00011900"/>
    </source>
</evidence>
<keyword evidence="2" id="KW-0489">Methyltransferase</keyword>
<proteinExistence type="predicted"/>
<comment type="caution">
    <text evidence="5">The sequence shown here is derived from an EMBL/GenBank/DDBJ whole genome shotgun (WGS) entry which is preliminary data.</text>
</comment>
<dbReference type="EMBL" id="QXWK01000011">
    <property type="protein sequence ID" value="NBH61410.1"/>
    <property type="molecule type" value="Genomic_DNA"/>
</dbReference>
<organism evidence="5 6">
    <name type="scientific">Anaerotruncus colihominis</name>
    <dbReference type="NCBI Taxonomy" id="169435"/>
    <lineage>
        <taxon>Bacteria</taxon>
        <taxon>Bacillati</taxon>
        <taxon>Bacillota</taxon>
        <taxon>Clostridia</taxon>
        <taxon>Eubacteriales</taxon>
        <taxon>Oscillospiraceae</taxon>
        <taxon>Anaerotruncus</taxon>
    </lineage>
</organism>
<dbReference type="EC" id="2.1.1.72" evidence="1"/>